<evidence type="ECO:0000313" key="3">
    <source>
        <dbReference type="Proteomes" id="UP000507470"/>
    </source>
</evidence>
<dbReference type="OrthoDB" id="5800423at2759"/>
<dbReference type="SUPFAM" id="SSF57845">
    <property type="entry name" value="B-box zinc-binding domain"/>
    <property type="match status" value="3"/>
</dbReference>
<sequence>MEEKVRNNIPVFSQCVITREHKTTLYCLWKKGGITHLSVFNVSSLENIKPLSIVYGEKCRNNTPVCSQCVITGEHKNHSLLSKEEKVRNNTLVCSQCVITREHKNHSLLSMEEKVRNNTPVCSQCVITREHKNHSLLSMEEKIRNNTPVCSQCVITREHKNHSILSMEEKEEKVRNNTPVCSQCVITGEHKNHSLLSMEEKNKVVYSEMEPAMQTANRVIKKLKKAEKSLSGLLPDMKGETTDVIQEINTYYTGLHGVLQAREKQLIQQVYDAFKAGVEPLYDLKQEMQDNLKQLENAVKAAHRVLSNSDEVVLNAKDILQQLQRSREIPCIVEPKQQESSERIRFEKDHKLMEEIIGHGLITGTVPSK</sequence>
<dbReference type="AlphaFoldDB" id="A0A6J8BIZ6"/>
<accession>A0A6J8BIZ6</accession>
<name>A0A6J8BIZ6_MYTCO</name>
<proteinExistence type="predicted"/>
<evidence type="ECO:0000256" key="1">
    <source>
        <dbReference type="SAM" id="Coils"/>
    </source>
</evidence>
<evidence type="ECO:0008006" key="4">
    <source>
        <dbReference type="Google" id="ProtNLM"/>
    </source>
</evidence>
<organism evidence="2 3">
    <name type="scientific">Mytilus coruscus</name>
    <name type="common">Sea mussel</name>
    <dbReference type="NCBI Taxonomy" id="42192"/>
    <lineage>
        <taxon>Eukaryota</taxon>
        <taxon>Metazoa</taxon>
        <taxon>Spiralia</taxon>
        <taxon>Lophotrochozoa</taxon>
        <taxon>Mollusca</taxon>
        <taxon>Bivalvia</taxon>
        <taxon>Autobranchia</taxon>
        <taxon>Pteriomorphia</taxon>
        <taxon>Mytilida</taxon>
        <taxon>Mytiloidea</taxon>
        <taxon>Mytilidae</taxon>
        <taxon>Mytilinae</taxon>
        <taxon>Mytilus</taxon>
    </lineage>
</organism>
<keyword evidence="3" id="KW-1185">Reference proteome</keyword>
<reference evidence="2 3" key="1">
    <citation type="submission" date="2020-06" db="EMBL/GenBank/DDBJ databases">
        <authorList>
            <person name="Li R."/>
            <person name="Bekaert M."/>
        </authorList>
    </citation>
    <scope>NUCLEOTIDE SEQUENCE [LARGE SCALE GENOMIC DNA]</scope>
    <source>
        <strain evidence="3">wild</strain>
    </source>
</reference>
<gene>
    <name evidence="2" type="ORF">MCOR_19666</name>
</gene>
<dbReference type="EMBL" id="CACVKT020003463">
    <property type="protein sequence ID" value="CAC5383978.1"/>
    <property type="molecule type" value="Genomic_DNA"/>
</dbReference>
<dbReference type="PANTHER" id="PTHR31768:SF3">
    <property type="entry name" value="B BOX-TYPE DOMAIN-CONTAINING PROTEIN-RELATED"/>
    <property type="match status" value="1"/>
</dbReference>
<protein>
    <recommendedName>
        <fullName evidence="4">B box-type domain-containing protein</fullName>
    </recommendedName>
</protein>
<dbReference type="Proteomes" id="UP000507470">
    <property type="component" value="Unassembled WGS sequence"/>
</dbReference>
<keyword evidence="1" id="KW-0175">Coiled coil</keyword>
<dbReference type="InterPro" id="IPR040328">
    <property type="entry name" value="DDB_G0279899-like"/>
</dbReference>
<dbReference type="PANTHER" id="PTHR31768">
    <property type="entry name" value="B BOX-TYPE DOMAIN-CONTAINING PROTEIN"/>
    <property type="match status" value="1"/>
</dbReference>
<feature type="coiled-coil region" evidence="1">
    <location>
        <begin position="278"/>
        <end position="305"/>
    </location>
</feature>
<evidence type="ECO:0000313" key="2">
    <source>
        <dbReference type="EMBL" id="CAC5383978.1"/>
    </source>
</evidence>